<dbReference type="Proteomes" id="UP000040841">
    <property type="component" value="Unassembled WGS sequence"/>
</dbReference>
<reference evidence="1 2" key="1">
    <citation type="submission" date="2015-03" db="EMBL/GenBank/DDBJ databases">
        <authorList>
            <consortium name="Pathogen Informatics"/>
            <person name="Murphy D."/>
        </authorList>
    </citation>
    <scope>NUCLEOTIDE SEQUENCE [LARGE SCALE GENOMIC DNA]</scope>
    <source>
        <strain evidence="1 2">FE82747</strain>
    </source>
</reference>
<gene>
    <name evidence="1" type="ORF">ERS008502_02365</name>
</gene>
<dbReference type="RefSeq" id="WP_049678663.1">
    <property type="nucleotide sequence ID" value="NZ_CABMMJ010000004.1"/>
</dbReference>
<dbReference type="EMBL" id="CQBM01000004">
    <property type="protein sequence ID" value="CNI13304.1"/>
    <property type="molecule type" value="Genomic_DNA"/>
</dbReference>
<proteinExistence type="predicted"/>
<sequence>MDIVKALQLLAVDARRVGNNDLFQVANCLFYRKVVMTKKELKWWHKHWLDCAKSSRKAGSKRSAANYLACAAAKRRIYQWDASVSIEFMEAA</sequence>
<dbReference type="AlphaFoldDB" id="A0AA36LMB3"/>
<name>A0AA36LMB3_YERMO</name>
<protein>
    <submittedName>
        <fullName evidence="1">Uncharacterized protein</fullName>
    </submittedName>
</protein>
<evidence type="ECO:0000313" key="1">
    <source>
        <dbReference type="EMBL" id="CNI13304.1"/>
    </source>
</evidence>
<organism evidence="1 2">
    <name type="scientific">Yersinia mollaretii</name>
    <dbReference type="NCBI Taxonomy" id="33060"/>
    <lineage>
        <taxon>Bacteria</taxon>
        <taxon>Pseudomonadati</taxon>
        <taxon>Pseudomonadota</taxon>
        <taxon>Gammaproteobacteria</taxon>
        <taxon>Enterobacterales</taxon>
        <taxon>Yersiniaceae</taxon>
        <taxon>Yersinia</taxon>
    </lineage>
</organism>
<accession>A0AA36LMB3</accession>
<evidence type="ECO:0000313" key="2">
    <source>
        <dbReference type="Proteomes" id="UP000040841"/>
    </source>
</evidence>
<comment type="caution">
    <text evidence="1">The sequence shown here is derived from an EMBL/GenBank/DDBJ whole genome shotgun (WGS) entry which is preliminary data.</text>
</comment>